<dbReference type="InterPro" id="IPR033899">
    <property type="entry name" value="CXC_Chemokine_domain"/>
</dbReference>
<sequence length="102" mass="11669">QKGKLFASKEQMMRLFIYLDITYFCSTGRALVKTEEKGFQCLCRRTHSKFIPPRAIQNVTLSQRGPRCKNVEIIATLKGGRQVCLQPTAPWVRLTLQAILAR</sequence>
<dbReference type="CDD" id="cd00273">
    <property type="entry name" value="Chemokine_CXC"/>
    <property type="match status" value="1"/>
</dbReference>
<feature type="domain" description="Chemokine interleukin-8-like" evidence="5">
    <location>
        <begin position="38"/>
        <end position="99"/>
    </location>
</feature>
<dbReference type="GO" id="GO:0008009">
    <property type="term" value="F:chemokine activity"/>
    <property type="evidence" value="ECO:0007669"/>
    <property type="project" value="InterPro"/>
</dbReference>
<comment type="similarity">
    <text evidence="2">Belongs to the intercrine alpha (chemokine CxC) family.</text>
</comment>
<dbReference type="SUPFAM" id="SSF54117">
    <property type="entry name" value="Interleukin 8-like chemokines"/>
    <property type="match status" value="1"/>
</dbReference>
<dbReference type="Gene3D" id="2.40.50.40">
    <property type="match status" value="1"/>
</dbReference>
<dbReference type="PANTHER" id="PTHR12015:SF198">
    <property type="entry name" value="PLATELET BASIC PROTEIN"/>
    <property type="match status" value="1"/>
</dbReference>
<dbReference type="EMBL" id="VZUE01000477">
    <property type="protein sequence ID" value="NXV52049.1"/>
    <property type="molecule type" value="Genomic_DNA"/>
</dbReference>
<dbReference type="Proteomes" id="UP000535478">
    <property type="component" value="Unassembled WGS sequence"/>
</dbReference>
<feature type="non-terminal residue" evidence="6">
    <location>
        <position position="1"/>
    </location>
</feature>
<evidence type="ECO:0000313" key="6">
    <source>
        <dbReference type="EMBL" id="NXV52049.1"/>
    </source>
</evidence>
<keyword evidence="4" id="KW-0964">Secreted</keyword>
<comment type="subcellular location">
    <subcellularLocation>
        <location evidence="1">Secreted</location>
    </subcellularLocation>
</comment>
<dbReference type="SMART" id="SM00199">
    <property type="entry name" value="SCY"/>
    <property type="match status" value="1"/>
</dbReference>
<dbReference type="InterPro" id="IPR036048">
    <property type="entry name" value="Interleukin_8-like_sf"/>
</dbReference>
<dbReference type="AlphaFoldDB" id="A0A7L3UJN7"/>
<feature type="non-terminal residue" evidence="6">
    <location>
        <position position="102"/>
    </location>
</feature>
<dbReference type="FunFam" id="2.40.50.40:FF:000004">
    <property type="entry name" value="C-X-C motif chemokine"/>
    <property type="match status" value="1"/>
</dbReference>
<dbReference type="InterPro" id="IPR001089">
    <property type="entry name" value="Chemokine_CXC"/>
</dbReference>
<dbReference type="GO" id="GO:0006955">
    <property type="term" value="P:immune response"/>
    <property type="evidence" value="ECO:0007669"/>
    <property type="project" value="InterPro"/>
</dbReference>
<protein>
    <submittedName>
        <fullName evidence="6">IL8 protein</fullName>
    </submittedName>
</protein>
<evidence type="ECO:0000256" key="1">
    <source>
        <dbReference type="ARBA" id="ARBA00004613"/>
    </source>
</evidence>
<dbReference type="InterPro" id="IPR001811">
    <property type="entry name" value="Chemokine_IL8-like_dom"/>
</dbReference>
<gene>
    <name evidence="6" type="primary">Cxcl8_3</name>
    <name evidence="6" type="ORF">URIAAL_R06946</name>
</gene>
<dbReference type="PANTHER" id="PTHR12015">
    <property type="entry name" value="SMALL INDUCIBLE CYTOKINE A"/>
    <property type="match status" value="1"/>
</dbReference>
<evidence type="ECO:0000313" key="7">
    <source>
        <dbReference type="Proteomes" id="UP000535478"/>
    </source>
</evidence>
<keyword evidence="3" id="KW-0202">Cytokine</keyword>
<proteinExistence type="inferred from homology"/>
<reference evidence="6 7" key="1">
    <citation type="submission" date="2019-09" db="EMBL/GenBank/DDBJ databases">
        <title>Bird 10,000 Genomes (B10K) Project - Family phase.</title>
        <authorList>
            <person name="Zhang G."/>
        </authorList>
    </citation>
    <scope>NUCLEOTIDE SEQUENCE [LARGE SCALE GENOMIC DNA]</scope>
    <source>
        <strain evidence="6">OUT-0019</strain>
        <tissue evidence="6">Blood</tissue>
    </source>
</reference>
<evidence type="ECO:0000259" key="5">
    <source>
        <dbReference type="SMART" id="SM00199"/>
    </source>
</evidence>
<organism evidence="6 7">
    <name type="scientific">Uria aalge</name>
    <name type="common">Common mure</name>
    <name type="synonym">Colymbus aalge</name>
    <dbReference type="NCBI Taxonomy" id="13746"/>
    <lineage>
        <taxon>Eukaryota</taxon>
        <taxon>Metazoa</taxon>
        <taxon>Chordata</taxon>
        <taxon>Craniata</taxon>
        <taxon>Vertebrata</taxon>
        <taxon>Euteleostomi</taxon>
        <taxon>Archelosauria</taxon>
        <taxon>Archosauria</taxon>
        <taxon>Dinosauria</taxon>
        <taxon>Saurischia</taxon>
        <taxon>Theropoda</taxon>
        <taxon>Coelurosauria</taxon>
        <taxon>Aves</taxon>
        <taxon>Neognathae</taxon>
        <taxon>Neoaves</taxon>
        <taxon>Charadriiformes</taxon>
        <taxon>Alcidae</taxon>
        <taxon>Uria</taxon>
    </lineage>
</organism>
<accession>A0A7L3UJN7</accession>
<evidence type="ECO:0000256" key="2">
    <source>
        <dbReference type="ARBA" id="ARBA00010665"/>
    </source>
</evidence>
<dbReference type="GO" id="GO:0005615">
    <property type="term" value="C:extracellular space"/>
    <property type="evidence" value="ECO:0007669"/>
    <property type="project" value="UniProtKB-KW"/>
</dbReference>
<evidence type="ECO:0000256" key="3">
    <source>
        <dbReference type="ARBA" id="ARBA00022514"/>
    </source>
</evidence>
<dbReference type="InterPro" id="IPR039809">
    <property type="entry name" value="Chemokine_b/g/d"/>
</dbReference>
<dbReference type="GO" id="GO:0006952">
    <property type="term" value="P:defense response"/>
    <property type="evidence" value="ECO:0007669"/>
    <property type="project" value="InterPro"/>
</dbReference>
<dbReference type="PRINTS" id="PR00437">
    <property type="entry name" value="SMALLCYTKCXC"/>
</dbReference>
<dbReference type="Pfam" id="PF00048">
    <property type="entry name" value="IL8"/>
    <property type="match status" value="1"/>
</dbReference>
<comment type="caution">
    <text evidence="6">The sequence shown here is derived from an EMBL/GenBank/DDBJ whole genome shotgun (WGS) entry which is preliminary data.</text>
</comment>
<evidence type="ECO:0000256" key="4">
    <source>
        <dbReference type="ARBA" id="ARBA00022525"/>
    </source>
</evidence>
<keyword evidence="7" id="KW-1185">Reference proteome</keyword>
<name>A0A7L3UJN7_URIAL</name>